<feature type="region of interest" description="Disordered" evidence="11">
    <location>
        <begin position="131"/>
        <end position="178"/>
    </location>
</feature>
<protein>
    <recommendedName>
        <fullName evidence="12">C2H2-type domain-containing protein</fullName>
    </recommendedName>
</protein>
<dbReference type="PROSITE" id="PS50157">
    <property type="entry name" value="ZINC_FINGER_C2H2_2"/>
    <property type="match status" value="9"/>
</dbReference>
<dbReference type="Pfam" id="PF00096">
    <property type="entry name" value="zf-C2H2"/>
    <property type="match status" value="5"/>
</dbReference>
<evidence type="ECO:0000256" key="2">
    <source>
        <dbReference type="ARBA" id="ARBA00022723"/>
    </source>
</evidence>
<dbReference type="InterPro" id="IPR013087">
    <property type="entry name" value="Znf_C2H2_type"/>
</dbReference>
<evidence type="ECO:0000256" key="3">
    <source>
        <dbReference type="ARBA" id="ARBA00022737"/>
    </source>
</evidence>
<evidence type="ECO:0000259" key="12">
    <source>
        <dbReference type="PROSITE" id="PS50157"/>
    </source>
</evidence>
<feature type="compositionally biased region" description="Acidic residues" evidence="11">
    <location>
        <begin position="289"/>
        <end position="315"/>
    </location>
</feature>
<feature type="domain" description="C2H2-type" evidence="12">
    <location>
        <begin position="724"/>
        <end position="751"/>
    </location>
</feature>
<organism evidence="13 14">
    <name type="scientific">Aedes albopictus</name>
    <name type="common">Asian tiger mosquito</name>
    <name type="synonym">Stegomyia albopicta</name>
    <dbReference type="NCBI Taxonomy" id="7160"/>
    <lineage>
        <taxon>Eukaryota</taxon>
        <taxon>Metazoa</taxon>
        <taxon>Ecdysozoa</taxon>
        <taxon>Arthropoda</taxon>
        <taxon>Hexapoda</taxon>
        <taxon>Insecta</taxon>
        <taxon>Pterygota</taxon>
        <taxon>Neoptera</taxon>
        <taxon>Endopterygota</taxon>
        <taxon>Diptera</taxon>
        <taxon>Nematocera</taxon>
        <taxon>Culicoidea</taxon>
        <taxon>Culicidae</taxon>
        <taxon>Culicinae</taxon>
        <taxon>Aedini</taxon>
        <taxon>Aedes</taxon>
        <taxon>Stegomyia</taxon>
    </lineage>
</organism>
<reference evidence="14" key="1">
    <citation type="journal article" date="2015" name="Proc. Natl. Acad. Sci. U.S.A.">
        <title>Genome sequence of the Asian Tiger mosquito, Aedes albopictus, reveals insights into its biology, genetics, and evolution.</title>
        <authorList>
            <person name="Chen X.G."/>
            <person name="Jiang X."/>
            <person name="Gu J."/>
            <person name="Xu M."/>
            <person name="Wu Y."/>
            <person name="Deng Y."/>
            <person name="Zhang C."/>
            <person name="Bonizzoni M."/>
            <person name="Dermauw W."/>
            <person name="Vontas J."/>
            <person name="Armbruster P."/>
            <person name="Huang X."/>
            <person name="Yang Y."/>
            <person name="Zhang H."/>
            <person name="He W."/>
            <person name="Peng H."/>
            <person name="Liu Y."/>
            <person name="Wu K."/>
            <person name="Chen J."/>
            <person name="Lirakis M."/>
            <person name="Topalis P."/>
            <person name="Van Leeuwen T."/>
            <person name="Hall A.B."/>
            <person name="Jiang X."/>
            <person name="Thorpe C."/>
            <person name="Mueller R.L."/>
            <person name="Sun C."/>
            <person name="Waterhouse R.M."/>
            <person name="Yan G."/>
            <person name="Tu Z.J."/>
            <person name="Fang X."/>
            <person name="James A.A."/>
        </authorList>
    </citation>
    <scope>NUCLEOTIDE SEQUENCE [LARGE SCALE GENOMIC DNA]</scope>
    <source>
        <strain evidence="14">Foshan</strain>
    </source>
</reference>
<accession>A0ABM1YHB6</accession>
<feature type="domain" description="C2H2-type" evidence="12">
    <location>
        <begin position="249"/>
        <end position="272"/>
    </location>
</feature>
<dbReference type="SUPFAM" id="SSF57667">
    <property type="entry name" value="beta-beta-alpha zinc fingers"/>
    <property type="match status" value="5"/>
</dbReference>
<keyword evidence="8" id="KW-0804">Transcription</keyword>
<keyword evidence="7" id="KW-0238">DNA-binding</keyword>
<dbReference type="RefSeq" id="XP_062700779.1">
    <property type="nucleotide sequence ID" value="XM_062844795.1"/>
</dbReference>
<evidence type="ECO:0000256" key="1">
    <source>
        <dbReference type="ARBA" id="ARBA00004123"/>
    </source>
</evidence>
<evidence type="ECO:0000256" key="4">
    <source>
        <dbReference type="ARBA" id="ARBA00022771"/>
    </source>
</evidence>
<evidence type="ECO:0000313" key="14">
    <source>
        <dbReference type="Proteomes" id="UP000069940"/>
    </source>
</evidence>
<dbReference type="GeneID" id="109404700"/>
<feature type="domain" description="C2H2-type" evidence="12">
    <location>
        <begin position="553"/>
        <end position="581"/>
    </location>
</feature>
<feature type="domain" description="C2H2-type" evidence="12">
    <location>
        <begin position="415"/>
        <end position="443"/>
    </location>
</feature>
<evidence type="ECO:0000313" key="13">
    <source>
        <dbReference type="EnsemblMetazoa" id="AALFPA23_009155.P12555"/>
    </source>
</evidence>
<dbReference type="EnsemblMetazoa" id="AALFPA23_009155.R12555">
    <property type="protein sequence ID" value="AALFPA23_009155.P12555"/>
    <property type="gene ID" value="AALFPA23_009155"/>
</dbReference>
<name>A0ABM1YHB6_AEDAL</name>
<keyword evidence="14" id="KW-1185">Reference proteome</keyword>
<dbReference type="PANTHER" id="PTHR24384">
    <property type="entry name" value="FINGER PUTATIVE TRANSCRIPTION FACTOR FAMILY-RELATED"/>
    <property type="match status" value="1"/>
</dbReference>
<evidence type="ECO:0000256" key="9">
    <source>
        <dbReference type="ARBA" id="ARBA00023242"/>
    </source>
</evidence>
<evidence type="ECO:0000256" key="10">
    <source>
        <dbReference type="PROSITE-ProRule" id="PRU00042"/>
    </source>
</evidence>
<dbReference type="InterPro" id="IPR050752">
    <property type="entry name" value="C2H2-ZF_domain"/>
</dbReference>
<sequence length="800" mass="92975">MFSYRTLDLLAGTRSDNLPLHYRPPRQNRNTMPDCLTCAKSIDCDDQSFEIRTNKEIQNALCKHFWFGENQYLKSTICYPCWNKIEDFHRFYCEVEELHSKLLFPHVQLLEVKQENVKHDFIPEQSDELMKAEGNEEGSNESNNSSDDDDDDDADHKTKKKSSRSDMSKAGKRPRLRKNELDAVQEYVSQQLILDCDTCSKRCTTFDTLQRHSIMEHAKKATVQCCNLKFTKSYRFVDHIRFHLDPSRFVCSQCSKQCGNREALKRHTRTVHGCDLEQEGAGVIKTEGTDDEESDGEADSGDVEDGEASEEESDVSEGSNNGEDDDGNDFEQSESQTAEQTKVLEDEVEIQQYVSKNLPLVCDTCSERHETFKDLQKHSMENHRKRATVHCCNRKLVNSYRFIDHVRFHLNPDRFKCTQCPRKCPNSEALNRHVLKVHTPLNERKYPCKTCPKKFSTKCNLAKHAKIHGESDGRAIRKRQAREKDKKNEKMIAEHIALDCDTCKKKCSSFQALQKHSMDEHKKLAYVFCCDGKFNTKPRLVDHILYHLDPTRFQCKVCQKNLRHGDSLRRHIELNHAPEEAKTIKCSMCPKMFSHQKFLNVHERNHNPKWRCEICDRRFICEAMLTQHHKSTHTKELTFVCHVCAKTYSNYHTYWSHLKTHDESAKKKPQKPRVQCPLCNAWTLKMSRHMRLHSGTKTCEVCGEECKNVITYQYHMKNHETGDFICSVCGKNFKREIGLKEHMASHTGDVLYSCDFCDRTFNSNANRASHRKKAHPQQWLEDKLKKEAAKLAQASEAVQS</sequence>
<keyword evidence="5" id="KW-0862">Zinc</keyword>
<dbReference type="Gene3D" id="3.40.1800.20">
    <property type="match status" value="1"/>
</dbReference>
<dbReference type="InterPro" id="IPR036236">
    <property type="entry name" value="Znf_C2H2_sf"/>
</dbReference>
<feature type="domain" description="C2H2-type" evidence="12">
    <location>
        <begin position="584"/>
        <end position="611"/>
    </location>
</feature>
<proteinExistence type="predicted"/>
<keyword evidence="6" id="KW-0805">Transcription regulation</keyword>
<evidence type="ECO:0000256" key="11">
    <source>
        <dbReference type="SAM" id="MobiDB-lite"/>
    </source>
</evidence>
<reference evidence="13" key="2">
    <citation type="submission" date="2025-05" db="UniProtKB">
        <authorList>
            <consortium name="EnsemblMetazoa"/>
        </authorList>
    </citation>
    <scope>IDENTIFICATION</scope>
    <source>
        <strain evidence="13">Foshan</strain>
    </source>
</reference>
<evidence type="ECO:0000256" key="7">
    <source>
        <dbReference type="ARBA" id="ARBA00023125"/>
    </source>
</evidence>
<keyword evidence="9" id="KW-0539">Nucleus</keyword>
<dbReference type="SMART" id="SM00868">
    <property type="entry name" value="zf-AD"/>
    <property type="match status" value="2"/>
</dbReference>
<evidence type="ECO:0000256" key="8">
    <source>
        <dbReference type="ARBA" id="ARBA00023163"/>
    </source>
</evidence>
<comment type="subcellular location">
    <subcellularLocation>
        <location evidence="1">Nucleus</location>
    </subcellularLocation>
</comment>
<feature type="domain" description="C2H2-type" evidence="12">
    <location>
        <begin position="446"/>
        <end position="473"/>
    </location>
</feature>
<feature type="compositionally biased region" description="Acidic residues" evidence="11">
    <location>
        <begin position="322"/>
        <end position="332"/>
    </location>
</feature>
<evidence type="ECO:0000256" key="6">
    <source>
        <dbReference type="ARBA" id="ARBA00023015"/>
    </source>
</evidence>
<dbReference type="Pfam" id="PF12874">
    <property type="entry name" value="zf-met"/>
    <property type="match status" value="2"/>
</dbReference>
<dbReference type="InterPro" id="IPR012934">
    <property type="entry name" value="Znf_AD"/>
</dbReference>
<dbReference type="SMART" id="SM00355">
    <property type="entry name" value="ZnF_C2H2"/>
    <property type="match status" value="16"/>
</dbReference>
<dbReference type="Proteomes" id="UP000069940">
    <property type="component" value="Unassembled WGS sequence"/>
</dbReference>
<dbReference type="PROSITE" id="PS00028">
    <property type="entry name" value="ZINC_FINGER_C2H2_1"/>
    <property type="match status" value="10"/>
</dbReference>
<feature type="domain" description="C2H2-type" evidence="12">
    <location>
        <begin position="639"/>
        <end position="666"/>
    </location>
</feature>
<keyword evidence="2" id="KW-0479">Metal-binding</keyword>
<dbReference type="Gene3D" id="3.30.160.60">
    <property type="entry name" value="Classic Zinc Finger"/>
    <property type="match status" value="6"/>
</dbReference>
<feature type="domain" description="C2H2-type" evidence="12">
    <location>
        <begin position="752"/>
        <end position="775"/>
    </location>
</feature>
<dbReference type="PANTHER" id="PTHR24384:SF189">
    <property type="entry name" value="C2H2-TYPE DOMAIN-CONTAINING PROTEIN-RELATED"/>
    <property type="match status" value="1"/>
</dbReference>
<feature type="region of interest" description="Disordered" evidence="11">
    <location>
        <begin position="282"/>
        <end position="341"/>
    </location>
</feature>
<feature type="domain" description="C2H2-type" evidence="12">
    <location>
        <begin position="610"/>
        <end position="638"/>
    </location>
</feature>
<evidence type="ECO:0000256" key="5">
    <source>
        <dbReference type="ARBA" id="ARBA00022833"/>
    </source>
</evidence>
<keyword evidence="4 10" id="KW-0863">Zinc-finger</keyword>
<keyword evidence="3" id="KW-0677">Repeat</keyword>